<sequence>MDKEEIVVQITVGGIHLFRIQANNPKVMAHELSDSLTYERWCVAGRIGRKDSVHDSDPGNGLDQTCCTNHQLERVDGIQDCRSSA</sequence>
<dbReference type="Proteomes" id="UP001153148">
    <property type="component" value="Unassembled WGS sequence"/>
</dbReference>
<dbReference type="EMBL" id="CAJPIN010000042">
    <property type="protein sequence ID" value="CAG2052946.1"/>
    <property type="molecule type" value="Genomic_DNA"/>
</dbReference>
<evidence type="ECO:0000313" key="2">
    <source>
        <dbReference type="Proteomes" id="UP001153148"/>
    </source>
</evidence>
<accession>A0ABN7NIV4</accession>
<reference evidence="1" key="1">
    <citation type="submission" date="2021-03" db="EMBL/GenBank/DDBJ databases">
        <authorList>
            <person name="Tran Van P."/>
        </authorList>
    </citation>
    <scope>NUCLEOTIDE SEQUENCE</scope>
</reference>
<name>A0ABN7NIV4_TIMPD</name>
<organism evidence="1 2">
    <name type="scientific">Timema podura</name>
    <name type="common">Walking stick</name>
    <dbReference type="NCBI Taxonomy" id="61482"/>
    <lineage>
        <taxon>Eukaryota</taxon>
        <taxon>Metazoa</taxon>
        <taxon>Ecdysozoa</taxon>
        <taxon>Arthropoda</taxon>
        <taxon>Hexapoda</taxon>
        <taxon>Insecta</taxon>
        <taxon>Pterygota</taxon>
        <taxon>Neoptera</taxon>
        <taxon>Polyneoptera</taxon>
        <taxon>Phasmatodea</taxon>
        <taxon>Timematodea</taxon>
        <taxon>Timematoidea</taxon>
        <taxon>Timematidae</taxon>
        <taxon>Timema</taxon>
    </lineage>
</organism>
<comment type="caution">
    <text evidence="1">The sequence shown here is derived from an EMBL/GenBank/DDBJ whole genome shotgun (WGS) entry which is preliminary data.</text>
</comment>
<keyword evidence="2" id="KW-1185">Reference proteome</keyword>
<proteinExistence type="predicted"/>
<evidence type="ECO:0000313" key="1">
    <source>
        <dbReference type="EMBL" id="CAG2052946.1"/>
    </source>
</evidence>
<protein>
    <submittedName>
        <fullName evidence="1">Uncharacterized protein</fullName>
    </submittedName>
</protein>
<gene>
    <name evidence="1" type="ORF">TPAB3V08_LOCUS52</name>
</gene>